<keyword evidence="1" id="KW-0472">Membrane</keyword>
<reference evidence="3" key="1">
    <citation type="submission" date="2013-09" db="EMBL/GenBank/DDBJ databases">
        <title>Corchorus olitorius genome sequencing.</title>
        <authorList>
            <person name="Alam M."/>
            <person name="Haque M.S."/>
            <person name="Islam M.S."/>
            <person name="Emdad E.M."/>
            <person name="Islam M.M."/>
            <person name="Ahmed B."/>
            <person name="Halim A."/>
            <person name="Hossen Q.M.M."/>
            <person name="Hossain M.Z."/>
            <person name="Ahmed R."/>
            <person name="Khan M.M."/>
            <person name="Islam R."/>
            <person name="Rashid M.M."/>
            <person name="Khan S.A."/>
            <person name="Rahman M.S."/>
            <person name="Alam M."/>
            <person name="Yahiya A.S."/>
            <person name="Khan M.S."/>
            <person name="Azam M.S."/>
            <person name="Haque T."/>
            <person name="Lashkar M.Z.H."/>
            <person name="Akhand A.I."/>
            <person name="Morshed G."/>
            <person name="Roy S."/>
            <person name="Uddin K.S."/>
            <person name="Rabeya T."/>
            <person name="Hossain A.S."/>
            <person name="Chowdhury A."/>
            <person name="Snigdha A.R."/>
            <person name="Mortoza M.S."/>
            <person name="Matin S.A."/>
            <person name="Hoque S.M.E."/>
            <person name="Islam M.K."/>
            <person name="Roy D.K."/>
            <person name="Haider R."/>
            <person name="Moosa M.M."/>
            <person name="Elias S.M."/>
            <person name="Hasan A.M."/>
            <person name="Jahan S."/>
            <person name="Shafiuddin M."/>
            <person name="Mahmood N."/>
            <person name="Shommy N.S."/>
        </authorList>
    </citation>
    <scope>NUCLEOTIDE SEQUENCE [LARGE SCALE GENOMIC DNA]</scope>
    <source>
        <strain evidence="3">cv. O-4</strain>
    </source>
</reference>
<evidence type="ECO:0000256" key="1">
    <source>
        <dbReference type="SAM" id="Phobius"/>
    </source>
</evidence>
<gene>
    <name evidence="2" type="ORF">COLO4_38012</name>
</gene>
<comment type="caution">
    <text evidence="2">The sequence shown here is derived from an EMBL/GenBank/DDBJ whole genome shotgun (WGS) entry which is preliminary data.</text>
</comment>
<organism evidence="2 3">
    <name type="scientific">Corchorus olitorius</name>
    <dbReference type="NCBI Taxonomy" id="93759"/>
    <lineage>
        <taxon>Eukaryota</taxon>
        <taxon>Viridiplantae</taxon>
        <taxon>Streptophyta</taxon>
        <taxon>Embryophyta</taxon>
        <taxon>Tracheophyta</taxon>
        <taxon>Spermatophyta</taxon>
        <taxon>Magnoliopsida</taxon>
        <taxon>eudicotyledons</taxon>
        <taxon>Gunneridae</taxon>
        <taxon>Pentapetalae</taxon>
        <taxon>rosids</taxon>
        <taxon>malvids</taxon>
        <taxon>Malvales</taxon>
        <taxon>Malvaceae</taxon>
        <taxon>Grewioideae</taxon>
        <taxon>Apeibeae</taxon>
        <taxon>Corchorus</taxon>
    </lineage>
</organism>
<feature type="transmembrane region" description="Helical" evidence="1">
    <location>
        <begin position="150"/>
        <end position="173"/>
    </location>
</feature>
<accession>A0A1R3FXK3</accession>
<dbReference type="EMBL" id="AWUE01024501">
    <property type="protein sequence ID" value="OMO50562.1"/>
    <property type="molecule type" value="Genomic_DNA"/>
</dbReference>
<proteinExistence type="predicted"/>
<keyword evidence="3" id="KW-1185">Reference proteome</keyword>
<name>A0A1R3FXK3_9ROSI</name>
<dbReference type="AlphaFoldDB" id="A0A1R3FXK3"/>
<dbReference type="Proteomes" id="UP000187203">
    <property type="component" value="Unassembled WGS sequence"/>
</dbReference>
<sequence>MVAPPCRSSNLRPMELGSSRFRGLLTPSLNPAMVLSETTLNPSKLAYTEPKFQLSIQWNPPSDESDSKLCGRVKVYVSKRECLPESVSIPPFFFEDDDPIYRLIEFMIRSLMPKDEDGASLAELSLVPDEVDDAELAVKSSQVFSFLSSCLFYCCFFFHAFIFSLFLFLPFAAKHYLLSWHFGGLLRTNHELPHRACPDD</sequence>
<keyword evidence="1" id="KW-0812">Transmembrane</keyword>
<evidence type="ECO:0000313" key="3">
    <source>
        <dbReference type="Proteomes" id="UP000187203"/>
    </source>
</evidence>
<evidence type="ECO:0000313" key="2">
    <source>
        <dbReference type="EMBL" id="OMO50562.1"/>
    </source>
</evidence>
<keyword evidence="1" id="KW-1133">Transmembrane helix</keyword>
<protein>
    <submittedName>
        <fullName evidence="2">Uncharacterized protein</fullName>
    </submittedName>
</protein>